<evidence type="ECO:0000256" key="2">
    <source>
        <dbReference type="ARBA" id="ARBA00022679"/>
    </source>
</evidence>
<feature type="repeat" description="TPR" evidence="3">
    <location>
        <begin position="180"/>
        <end position="213"/>
    </location>
</feature>
<dbReference type="PROSITE" id="PS50005">
    <property type="entry name" value="TPR"/>
    <property type="match status" value="3"/>
</dbReference>
<dbReference type="SMART" id="SM00028">
    <property type="entry name" value="TPR"/>
    <property type="match status" value="4"/>
</dbReference>
<proteinExistence type="predicted"/>
<dbReference type="InterPro" id="IPR029063">
    <property type="entry name" value="SAM-dependent_MTases_sf"/>
</dbReference>
<dbReference type="CDD" id="cd02440">
    <property type="entry name" value="AdoMet_MTases"/>
    <property type="match status" value="1"/>
</dbReference>
<dbReference type="PANTHER" id="PTHR43861:SF1">
    <property type="entry name" value="TRANS-ACONITATE 2-METHYLTRANSFERASE"/>
    <property type="match status" value="1"/>
</dbReference>
<feature type="repeat" description="TPR" evidence="3">
    <location>
        <begin position="78"/>
        <end position="111"/>
    </location>
</feature>
<dbReference type="SUPFAM" id="SSF53335">
    <property type="entry name" value="S-adenosyl-L-methionine-dependent methyltransferases"/>
    <property type="match status" value="1"/>
</dbReference>
<evidence type="ECO:0000313" key="6">
    <source>
        <dbReference type="Proteomes" id="UP000291562"/>
    </source>
</evidence>
<organism evidence="5 6">
    <name type="scientific">Pseudolysobacter antarcticus</name>
    <dbReference type="NCBI Taxonomy" id="2511995"/>
    <lineage>
        <taxon>Bacteria</taxon>
        <taxon>Pseudomonadati</taxon>
        <taxon>Pseudomonadota</taxon>
        <taxon>Gammaproteobacteria</taxon>
        <taxon>Lysobacterales</taxon>
        <taxon>Rhodanobacteraceae</taxon>
        <taxon>Pseudolysobacter</taxon>
    </lineage>
</organism>
<keyword evidence="2" id="KW-0808">Transferase</keyword>
<feature type="domain" description="Methyltransferase" evidence="4">
    <location>
        <begin position="278"/>
        <end position="368"/>
    </location>
</feature>
<dbReference type="Gene3D" id="3.40.50.150">
    <property type="entry name" value="Vaccinia Virus protein VP39"/>
    <property type="match status" value="1"/>
</dbReference>
<reference evidence="5 6" key="1">
    <citation type="submission" date="2019-01" db="EMBL/GenBank/DDBJ databases">
        <title>Pseudolysobacter antarctica gen. nov., sp. nov., isolated from Fildes Peninsula, Antarctica.</title>
        <authorList>
            <person name="Wei Z."/>
            <person name="Peng F."/>
        </authorList>
    </citation>
    <scope>NUCLEOTIDE SEQUENCE [LARGE SCALE GENOMIC DNA]</scope>
    <source>
        <strain evidence="5 6">AQ6-296</strain>
    </source>
</reference>
<evidence type="ECO:0000256" key="1">
    <source>
        <dbReference type="ARBA" id="ARBA00022603"/>
    </source>
</evidence>
<evidence type="ECO:0000256" key="3">
    <source>
        <dbReference type="PROSITE-ProRule" id="PRU00339"/>
    </source>
</evidence>
<dbReference type="AlphaFoldDB" id="A0A411HL37"/>
<keyword evidence="1" id="KW-0489">Methyltransferase</keyword>
<dbReference type="Gene3D" id="1.25.40.10">
    <property type="entry name" value="Tetratricopeptide repeat domain"/>
    <property type="match status" value="1"/>
</dbReference>
<dbReference type="InterPro" id="IPR019734">
    <property type="entry name" value="TPR_rpt"/>
</dbReference>
<dbReference type="OrthoDB" id="9809392at2"/>
<protein>
    <submittedName>
        <fullName evidence="5">Tetratricopeptide repeat protein</fullName>
    </submittedName>
</protein>
<evidence type="ECO:0000313" key="5">
    <source>
        <dbReference type="EMBL" id="QBB71252.1"/>
    </source>
</evidence>
<keyword evidence="3" id="KW-0802">TPR repeat</keyword>
<dbReference type="SUPFAM" id="SSF48452">
    <property type="entry name" value="TPR-like"/>
    <property type="match status" value="1"/>
</dbReference>
<evidence type="ECO:0000259" key="4">
    <source>
        <dbReference type="Pfam" id="PF13649"/>
    </source>
</evidence>
<feature type="repeat" description="TPR" evidence="3">
    <location>
        <begin position="146"/>
        <end position="179"/>
    </location>
</feature>
<dbReference type="Proteomes" id="UP000291562">
    <property type="component" value="Chromosome"/>
</dbReference>
<dbReference type="Pfam" id="PF13432">
    <property type="entry name" value="TPR_16"/>
    <property type="match status" value="1"/>
</dbReference>
<dbReference type="PANTHER" id="PTHR43861">
    <property type="entry name" value="TRANS-ACONITATE 2-METHYLTRANSFERASE-RELATED"/>
    <property type="match status" value="1"/>
</dbReference>
<dbReference type="GO" id="GO:0008168">
    <property type="term" value="F:methyltransferase activity"/>
    <property type="evidence" value="ECO:0007669"/>
    <property type="project" value="UniProtKB-KW"/>
</dbReference>
<dbReference type="GO" id="GO:0032259">
    <property type="term" value="P:methylation"/>
    <property type="evidence" value="ECO:0007669"/>
    <property type="project" value="UniProtKB-KW"/>
</dbReference>
<name>A0A411HL37_9GAMM</name>
<dbReference type="KEGG" id="xbc:ELE36_13290"/>
<dbReference type="EMBL" id="CP035704">
    <property type="protein sequence ID" value="QBB71252.1"/>
    <property type="molecule type" value="Genomic_DNA"/>
</dbReference>
<dbReference type="InterPro" id="IPR041698">
    <property type="entry name" value="Methyltransf_25"/>
</dbReference>
<keyword evidence="6" id="KW-1185">Reference proteome</keyword>
<accession>A0A411HL37</accession>
<dbReference type="Pfam" id="PF13649">
    <property type="entry name" value="Methyltransf_25"/>
    <property type="match status" value="1"/>
</dbReference>
<dbReference type="RefSeq" id="WP_129834074.1">
    <property type="nucleotide sequence ID" value="NZ_CP035704.1"/>
</dbReference>
<sequence>MSQAKTFDPNLAKLHAIEADIAAGKLQQAATSLNALNAATPADPRIYLAAAMLARAANNPKQEIASLQHAVAISPSWPPGHLELAKVYSRLARHDDAVATANRAVELVPKDLTVLEVAVAVAHAAGDTLTGRRHLQAAFALKPTDTRITKALGICLIALGDYRDAEAHWRNALVQDPDDWFVLGWLGACLIGLDRKEEAVEVLQRAIALSPGNPTLTFYLAVARGETPLTQPREMTQDLFDGYANRFDKHLVGELKYRVPKRVAEMIRDGSSGLHTSVLDLGCGTGLLGVYLGPISGAFVGVDVSAKMLEKAVPHGVYTELRQADLLDELRRISPESFEYIAANDVFIYVGDLSEIIPAAFHVLRHGGAMIFSCETADSAEGALVLRSSKRYAHSRESIEILCRDAGFSSCSFEMIDLRFDGGDVPIAGFIAVAHKA</sequence>
<gene>
    <name evidence="5" type="ORF">ELE36_13290</name>
</gene>
<dbReference type="InterPro" id="IPR011990">
    <property type="entry name" value="TPR-like_helical_dom_sf"/>
</dbReference>